<dbReference type="CDD" id="cd18604">
    <property type="entry name" value="ABC_6TM_VMR1_D2_like"/>
    <property type="match status" value="1"/>
</dbReference>
<proteinExistence type="predicted"/>
<dbReference type="InterPro" id="IPR036640">
    <property type="entry name" value="ABC1_TM_sf"/>
</dbReference>
<organism evidence="12 13">
    <name type="scientific">Psilocybe cyanescens</name>
    <dbReference type="NCBI Taxonomy" id="93625"/>
    <lineage>
        <taxon>Eukaryota</taxon>
        <taxon>Fungi</taxon>
        <taxon>Dikarya</taxon>
        <taxon>Basidiomycota</taxon>
        <taxon>Agaricomycotina</taxon>
        <taxon>Agaricomycetes</taxon>
        <taxon>Agaricomycetidae</taxon>
        <taxon>Agaricales</taxon>
        <taxon>Agaricineae</taxon>
        <taxon>Strophariaceae</taxon>
        <taxon>Psilocybe</taxon>
    </lineage>
</organism>
<dbReference type="SUPFAM" id="SSF52540">
    <property type="entry name" value="P-loop containing nucleoside triphosphate hydrolases"/>
    <property type="match status" value="2"/>
</dbReference>
<feature type="domain" description="ABC transporter" evidence="10">
    <location>
        <begin position="740"/>
        <end position="968"/>
    </location>
</feature>
<feature type="transmembrane region" description="Helical" evidence="9">
    <location>
        <begin position="146"/>
        <end position="171"/>
    </location>
</feature>
<comment type="subcellular location">
    <subcellularLocation>
        <location evidence="1">Membrane</location>
    </subcellularLocation>
</comment>
<gene>
    <name evidence="12" type="ORF">CVT25_001631</name>
</gene>
<feature type="region of interest" description="Disordered" evidence="8">
    <location>
        <begin position="464"/>
        <end position="498"/>
    </location>
</feature>
<evidence type="ECO:0000256" key="5">
    <source>
        <dbReference type="ARBA" id="ARBA00022840"/>
    </source>
</evidence>
<keyword evidence="5" id="KW-0067">ATP-binding</keyword>
<dbReference type="InParanoid" id="A0A409VYM3"/>
<feature type="transmembrane region" description="Helical" evidence="9">
    <location>
        <begin position="178"/>
        <end position="199"/>
    </location>
</feature>
<dbReference type="OrthoDB" id="6500128at2759"/>
<evidence type="ECO:0000256" key="6">
    <source>
        <dbReference type="ARBA" id="ARBA00022989"/>
    </source>
</evidence>
<evidence type="ECO:0000256" key="1">
    <source>
        <dbReference type="ARBA" id="ARBA00004370"/>
    </source>
</evidence>
<dbReference type="PROSITE" id="PS50893">
    <property type="entry name" value="ABC_TRANSPORTER_2"/>
    <property type="match status" value="1"/>
</dbReference>
<dbReference type="Gene3D" id="3.40.50.300">
    <property type="entry name" value="P-loop containing nucleotide triphosphate hydrolases"/>
    <property type="match status" value="2"/>
</dbReference>
<comment type="caution">
    <text evidence="12">The sequence shown here is derived from an EMBL/GenBank/DDBJ whole genome shotgun (WGS) entry which is preliminary data.</text>
</comment>
<evidence type="ECO:0000259" key="10">
    <source>
        <dbReference type="PROSITE" id="PS50893"/>
    </source>
</evidence>
<feature type="transmembrane region" description="Helical" evidence="9">
    <location>
        <begin position="366"/>
        <end position="390"/>
    </location>
</feature>
<evidence type="ECO:0000256" key="7">
    <source>
        <dbReference type="ARBA" id="ARBA00023136"/>
    </source>
</evidence>
<dbReference type="PANTHER" id="PTHR24223:SF356">
    <property type="entry name" value="ATP-BINDING CASSETTE TRANSPORTER ABC4"/>
    <property type="match status" value="1"/>
</dbReference>
<feature type="compositionally biased region" description="Polar residues" evidence="8">
    <location>
        <begin position="972"/>
        <end position="990"/>
    </location>
</feature>
<dbReference type="Proteomes" id="UP000283269">
    <property type="component" value="Unassembled WGS sequence"/>
</dbReference>
<feature type="transmembrane region" description="Helical" evidence="9">
    <location>
        <begin position="110"/>
        <end position="131"/>
    </location>
</feature>
<feature type="transmembrane region" description="Helical" evidence="9">
    <location>
        <begin position="219"/>
        <end position="239"/>
    </location>
</feature>
<dbReference type="Pfam" id="PF00005">
    <property type="entry name" value="ABC_tran"/>
    <property type="match status" value="2"/>
</dbReference>
<evidence type="ECO:0000313" key="13">
    <source>
        <dbReference type="Proteomes" id="UP000283269"/>
    </source>
</evidence>
<dbReference type="Gene3D" id="1.20.1560.10">
    <property type="entry name" value="ABC transporter type 1, transmembrane domain"/>
    <property type="match status" value="2"/>
</dbReference>
<dbReference type="Pfam" id="PF00664">
    <property type="entry name" value="ABC_membrane"/>
    <property type="match status" value="2"/>
</dbReference>
<dbReference type="PANTHER" id="PTHR24223">
    <property type="entry name" value="ATP-BINDING CASSETTE SUB-FAMILY C"/>
    <property type="match status" value="1"/>
</dbReference>
<evidence type="ECO:0008006" key="14">
    <source>
        <dbReference type="Google" id="ProtNLM"/>
    </source>
</evidence>
<dbReference type="InterPro" id="IPR003593">
    <property type="entry name" value="AAA+_ATPase"/>
</dbReference>
<feature type="transmembrane region" description="Helical" evidence="9">
    <location>
        <begin position="42"/>
        <end position="64"/>
    </location>
</feature>
<feature type="transmembrane region" description="Helical" evidence="9">
    <location>
        <begin position="1168"/>
        <end position="1187"/>
    </location>
</feature>
<evidence type="ECO:0000313" key="12">
    <source>
        <dbReference type="EMBL" id="PPQ71333.1"/>
    </source>
</evidence>
<dbReference type="FunCoup" id="A0A409VYM3">
    <property type="interactions" value="37"/>
</dbReference>
<dbReference type="GO" id="GO:0005524">
    <property type="term" value="F:ATP binding"/>
    <property type="evidence" value="ECO:0007669"/>
    <property type="project" value="UniProtKB-KW"/>
</dbReference>
<accession>A0A409VYM3</accession>
<dbReference type="InterPro" id="IPR050173">
    <property type="entry name" value="ABC_transporter_C-like"/>
</dbReference>
<keyword evidence="3 9" id="KW-0812">Transmembrane</keyword>
<dbReference type="PROSITE" id="PS50929">
    <property type="entry name" value="ABC_TM1F"/>
    <property type="match status" value="2"/>
</dbReference>
<evidence type="ECO:0000256" key="8">
    <source>
        <dbReference type="SAM" id="MobiDB-lite"/>
    </source>
</evidence>
<feature type="transmembrane region" description="Helical" evidence="9">
    <location>
        <begin position="1067"/>
        <end position="1090"/>
    </location>
</feature>
<dbReference type="CDD" id="cd18596">
    <property type="entry name" value="ABC_6TM_VMR1_D1_like"/>
    <property type="match status" value="1"/>
</dbReference>
<evidence type="ECO:0000259" key="11">
    <source>
        <dbReference type="PROSITE" id="PS50929"/>
    </source>
</evidence>
<keyword evidence="13" id="KW-1185">Reference proteome</keyword>
<dbReference type="InterPro" id="IPR003439">
    <property type="entry name" value="ABC_transporter-like_ATP-bd"/>
</dbReference>
<dbReference type="EMBL" id="NHYD01003868">
    <property type="protein sequence ID" value="PPQ71333.1"/>
    <property type="molecule type" value="Genomic_DNA"/>
</dbReference>
<keyword evidence="7 9" id="KW-0472">Membrane</keyword>
<dbReference type="InterPro" id="IPR011527">
    <property type="entry name" value="ABC1_TM_dom"/>
</dbReference>
<feature type="domain" description="ABC transmembrane type-1" evidence="11">
    <location>
        <begin position="1031"/>
        <end position="1255"/>
    </location>
</feature>
<dbReference type="CDD" id="cd03250">
    <property type="entry name" value="ABCC_MRP_domain1"/>
    <property type="match status" value="1"/>
</dbReference>
<reference evidence="12 13" key="1">
    <citation type="journal article" date="2018" name="Evol. Lett.">
        <title>Horizontal gene cluster transfer increased hallucinogenic mushroom diversity.</title>
        <authorList>
            <person name="Reynolds H.T."/>
            <person name="Vijayakumar V."/>
            <person name="Gluck-Thaler E."/>
            <person name="Korotkin H.B."/>
            <person name="Matheny P.B."/>
            <person name="Slot J.C."/>
        </authorList>
    </citation>
    <scope>NUCLEOTIDE SEQUENCE [LARGE SCALE GENOMIC DNA]</scope>
    <source>
        <strain evidence="12 13">2631</strain>
    </source>
</reference>
<dbReference type="GO" id="GO:0016887">
    <property type="term" value="F:ATP hydrolysis activity"/>
    <property type="evidence" value="ECO:0007669"/>
    <property type="project" value="InterPro"/>
</dbReference>
<dbReference type="STRING" id="93625.A0A409VYM3"/>
<keyword evidence="2" id="KW-0813">Transport</keyword>
<keyword evidence="4" id="KW-0547">Nucleotide-binding</keyword>
<evidence type="ECO:0000256" key="3">
    <source>
        <dbReference type="ARBA" id="ARBA00022692"/>
    </source>
</evidence>
<feature type="region of interest" description="Disordered" evidence="8">
    <location>
        <begin position="965"/>
        <end position="990"/>
    </location>
</feature>
<dbReference type="InterPro" id="IPR027417">
    <property type="entry name" value="P-loop_NTPase"/>
</dbReference>
<keyword evidence="6 9" id="KW-1133">Transmembrane helix</keyword>
<evidence type="ECO:0000256" key="4">
    <source>
        <dbReference type="ARBA" id="ARBA00022741"/>
    </source>
</evidence>
<evidence type="ECO:0000256" key="9">
    <source>
        <dbReference type="SAM" id="Phobius"/>
    </source>
</evidence>
<evidence type="ECO:0000256" key="2">
    <source>
        <dbReference type="ARBA" id="ARBA00022448"/>
    </source>
</evidence>
<dbReference type="GO" id="GO:0140359">
    <property type="term" value="F:ABC-type transporter activity"/>
    <property type="evidence" value="ECO:0007669"/>
    <property type="project" value="InterPro"/>
</dbReference>
<feature type="domain" description="ABC transmembrane type-1" evidence="11">
    <location>
        <begin position="371"/>
        <end position="695"/>
    </location>
</feature>
<dbReference type="GO" id="GO:0016020">
    <property type="term" value="C:membrane"/>
    <property type="evidence" value="ECO:0007669"/>
    <property type="project" value="UniProtKB-SubCell"/>
</dbReference>
<feature type="transmembrane region" description="Helical" evidence="9">
    <location>
        <begin position="1025"/>
        <end position="1047"/>
    </location>
</feature>
<dbReference type="SMART" id="SM00382">
    <property type="entry name" value="AAA"/>
    <property type="match status" value="1"/>
</dbReference>
<dbReference type="SUPFAM" id="SSF90123">
    <property type="entry name" value="ABC transporter transmembrane region"/>
    <property type="match status" value="2"/>
</dbReference>
<name>A0A409VYM3_PSICY</name>
<protein>
    <recommendedName>
        <fullName evidence="14">ABC transporter domain-containing protein</fullName>
    </recommendedName>
</protein>
<sequence length="1439" mass="159985">MDFNFVDPSRGRNNFKLEYQDAIESISTIYLLCFSVSMDLRFIPLLLSGIFVILQLVYAVLMLYRGRSQSKQEIGASSDVAVASEEEENGTRPRALFNGSQESVRIRGGFVIFGFMVVRLVDTLLLLYLFATTNVQDCRKAVGSIAWVQVYLCAQESLTIALAYATLLAVLSFWSKPVLLSPVRIHVCVLLSVLGVYVYRDIWPLVRHGLGPADNAEGTTVWVKIALLVIVAVVIPLFIPHPYVPVDPKNPSLVPNPEQTASWISALTYAYMDPLIMLANKVPHLSHDQLPPLSDYDHSRYLSRTASKVHTFLIFVLARSHDFASSLTHSLEPSVVICFSVCWAILVGTTQFIMTGHDSNCLLLTGWELTVIFFGSLLHGASTFVAPIGINRTLTYLENRQLTTGSVPSIKPWLWPLLMLVGPVTESGVKQWNSYVQTKVRVRIQAVLTQLFFEHSLRIRMKAETSSEDVDSSPTSLQPDEDASEAAVGGDASQDTTKKNSNIADNFIGRINNLVTSDLQSITEGCDFPSFIIVVTLQITLSVVFLYSILGWAAFAGLFTTLALSPVVGYIGQKVQDVQVTKMKHTDARVQSISEAVGILRMIKLFGWERKMTKRLESKRDEELIWLWSMKKLKLANDCASILAPTLSMLVTYASYTAIMKQELTASKIFSSMAVELVLREQLARVAGQYTLIIEAKVSMDRANAFLQDNELLDSFSKKESISAFSLPAEDDRHDDETEIGFKNATFSWSNDDDGSLTPSSRTYKLRIEGELLFKRNCINLITGPTGSGKTSILMALLGEMHYIPTNPDSYYNLPRKGGVAYAAQESWVQNATIRENIIFGSPVDEERYKKVIHQCALERDLELFNAGDETEARVTLARAIYSSAEIILLDDVLAALDVHTSAWIVDHCFRGDLVKGRTILLVTHNVALAGPIAEFVISLGLDGSIDARHTKLTNVVNPIKEHEALVEDSKNPTQATQGTKDPLPTSTVSSDGKLVMAEEIVKGHITWRSMKLLLAALSGKRPTLFGCLWIGGLMLCEVTFMMQPWFLGVWGSQYEKYSPPEVNLSYYLLVFSAILSAGVLVYAGVNYYFSWRSIRASKVIHAELVDSVFESTLRWLDETPTARIITRFTQDIRTVDEPIPHSLMWVGSQFIGMLGTLGGIVLFSPVFVFPGIVVATVGIYVGNLYMRAQLSIKREMSNARAPLLAHFSAAIQGLVSIRAYGAQKAFADESYKRIDHYSRTARTSWTINRWIGFLHLIPDSHSQWLSLSMIWRWNQTGMTIAYFNGEKLTQSLHHSLERIQGYIDIEHEPKPTSSGLPPAAWPKSGDIRVQGLSARYSQTGPKVLHDLSFHITSGQRIGVVGRTGSGKSSLTLALLRCILTEGTVFYDGIATNTLNLDALRSNITIIPQTPELLSGKSNPHYRMHLIVTKMVQALFVRI</sequence>
<feature type="transmembrane region" description="Helical" evidence="9">
    <location>
        <begin position="528"/>
        <end position="547"/>
    </location>
</feature>
<feature type="transmembrane region" description="Helical" evidence="9">
    <location>
        <begin position="335"/>
        <end position="354"/>
    </location>
</feature>